<evidence type="ECO:0000259" key="3">
    <source>
        <dbReference type="Pfam" id="PF10193"/>
    </source>
</evidence>
<dbReference type="Proteomes" id="UP000660729">
    <property type="component" value="Unassembled WGS sequence"/>
</dbReference>
<dbReference type="GO" id="GO:0042162">
    <property type="term" value="F:telomeric DNA binding"/>
    <property type="evidence" value="ECO:0007669"/>
    <property type="project" value="TreeGrafter"/>
</dbReference>
<dbReference type="GO" id="GO:0005829">
    <property type="term" value="C:cytosol"/>
    <property type="evidence" value="ECO:0007669"/>
    <property type="project" value="TreeGrafter"/>
</dbReference>
<dbReference type="Gene3D" id="1.25.40.720">
    <property type="entry name" value="Telomere length regulation protein 2, C-terminal domain"/>
    <property type="match status" value="2"/>
</dbReference>
<accession>A0A8H6R762</accession>
<protein>
    <submittedName>
        <fullName evidence="4">DNA replication checkpoint protein tel2</fullName>
    </submittedName>
</protein>
<feature type="region of interest" description="Disordered" evidence="2">
    <location>
        <begin position="535"/>
        <end position="598"/>
    </location>
</feature>
<sequence>MTDLLTAVRSKKEGSAEQPLLTAVSTLEGGRVGDTGNEAIQVAADKAHKQDCNSPEEILQVLRSQPDLQTVAAILRRLSDHADPKDFDLAAPGPRQAQIIHALATNVIPMCFDALEQTPRRDLSACLQNLAGISALLARTRLVSESLSSSKQAVASPYELQALLQAARLVLPEKLRLDAIWSNLKKAVADTVKRQLAWKELVNLLGSGKVIATIARAEDVLQKHDQTFHITWLSKGSEYAAWLGTAILNLLDTPDTSVPAATLLSKSFSLGYNQSIVKALMMGFRNKNFSSMLADLPTHSVRQLVEALLQHLSTISTSGDGETEFGGKDVRAVSGFMSWLMDTSEAAKQAITSYLCDPALNSTISISVRAACTAAIAKDASDDLETLFETLLTSFGNHLFINHAPIIQQESLAQVLLLVAGALHRHAPMAVLMIARSSGHMQGVSDRLHASNLRARWLGMIVGTAISSLVDKEGSKMDFGTEDMQTQEARWYLGLVDIEPPVGSLDEFKQFTEMDDIGTKPKHAKKRPIPSERLPIINGKQTFGPVRPPAQTKVVGERVTELDDDSEHDDDDLKPYAKPDDDPEDSDEDATLVNRDKPRPPVYIRDLMRMLRDTEKPDRFQMGIKHAAGLIRRKLNFGGEVRDHAEELALIFCDLQDPFDTDDFDELRIQALIAILLSDIPKMAPWLSLQSFAGDYSLSQRCIMLSALGLAGRETAGLRDQDIELNPALPANDSFPSKRLTGRLHAIYDPKSPPVKRLEAASSLVEHQLIKPLALSAADKATSDLNAVKVRTFSSRLTSDNRTKRKPAPNQLAKVFATAFFYPLVSRYQQELAAYGQGSVFASTPFVQVTFLKTLALLLHASGPTTLQLPEVTTAFWELLLALRVQATSDISILEAVLFSLLTLLEINTEYGGFQHLASENPKQLMETQQWIELVFERTGGGQLVVEGSTEETRVRTLAAGVLMKCREVIEAYQSQLIGVT</sequence>
<dbReference type="InterPro" id="IPR019337">
    <property type="entry name" value="Telomere_length_regulation_dom"/>
</dbReference>
<feature type="compositionally biased region" description="Basic and acidic residues" evidence="2">
    <location>
        <begin position="571"/>
        <end position="580"/>
    </location>
</feature>
<evidence type="ECO:0000256" key="1">
    <source>
        <dbReference type="ARBA" id="ARBA00006133"/>
    </source>
</evidence>
<proteinExistence type="inferred from homology"/>
<name>A0A8H6R762_9PEZI</name>
<dbReference type="PANTHER" id="PTHR15830">
    <property type="entry name" value="TELOMERE LENGTH REGULATION PROTEIN TEL2 FAMILY MEMBER"/>
    <property type="match status" value="1"/>
</dbReference>
<dbReference type="OrthoDB" id="10258062at2759"/>
<dbReference type="InterPro" id="IPR038528">
    <property type="entry name" value="TEL2_C_sf"/>
</dbReference>
<dbReference type="EMBL" id="JABCIY010000306">
    <property type="protein sequence ID" value="KAF7185816.1"/>
    <property type="molecule type" value="Genomic_DNA"/>
</dbReference>
<comment type="caution">
    <text evidence="4">The sequence shown here is derived from an EMBL/GenBank/DDBJ whole genome shotgun (WGS) entry which is preliminary data.</text>
</comment>
<dbReference type="Pfam" id="PF10193">
    <property type="entry name" value="Telomere_reg-2"/>
    <property type="match status" value="1"/>
</dbReference>
<gene>
    <name evidence="4" type="ORF">HII31_12689</name>
</gene>
<dbReference type="InterPro" id="IPR051970">
    <property type="entry name" value="TEL2_Regulation"/>
</dbReference>
<dbReference type="AlphaFoldDB" id="A0A8H6R762"/>
<reference evidence="4" key="1">
    <citation type="submission" date="2020-04" db="EMBL/GenBank/DDBJ databases">
        <title>Draft genome resource of the tomato pathogen Pseudocercospora fuligena.</title>
        <authorList>
            <person name="Zaccaron A."/>
        </authorList>
    </citation>
    <scope>NUCLEOTIDE SEQUENCE</scope>
    <source>
        <strain evidence="4">PF001</strain>
    </source>
</reference>
<evidence type="ECO:0000313" key="4">
    <source>
        <dbReference type="EMBL" id="KAF7185816.1"/>
    </source>
</evidence>
<evidence type="ECO:0000313" key="5">
    <source>
        <dbReference type="Proteomes" id="UP000660729"/>
    </source>
</evidence>
<evidence type="ECO:0000256" key="2">
    <source>
        <dbReference type="SAM" id="MobiDB-lite"/>
    </source>
</evidence>
<keyword evidence="5" id="KW-1185">Reference proteome</keyword>
<dbReference type="PANTHER" id="PTHR15830:SF10">
    <property type="entry name" value="TELOMERE LENGTH REGULATION PROTEIN TEL2 HOMOLOG"/>
    <property type="match status" value="1"/>
</dbReference>
<dbReference type="GO" id="GO:0051879">
    <property type="term" value="F:Hsp90 protein binding"/>
    <property type="evidence" value="ECO:0007669"/>
    <property type="project" value="TreeGrafter"/>
</dbReference>
<dbReference type="GO" id="GO:0051083">
    <property type="term" value="P:'de novo' cotranslational protein folding"/>
    <property type="evidence" value="ECO:0007669"/>
    <property type="project" value="TreeGrafter"/>
</dbReference>
<comment type="similarity">
    <text evidence="1">Belongs to the TEL2 family.</text>
</comment>
<organism evidence="4 5">
    <name type="scientific">Pseudocercospora fuligena</name>
    <dbReference type="NCBI Taxonomy" id="685502"/>
    <lineage>
        <taxon>Eukaryota</taxon>
        <taxon>Fungi</taxon>
        <taxon>Dikarya</taxon>
        <taxon>Ascomycota</taxon>
        <taxon>Pezizomycotina</taxon>
        <taxon>Dothideomycetes</taxon>
        <taxon>Dothideomycetidae</taxon>
        <taxon>Mycosphaerellales</taxon>
        <taxon>Mycosphaerellaceae</taxon>
        <taxon>Pseudocercospora</taxon>
    </lineage>
</organism>
<feature type="compositionally biased region" description="Acidic residues" evidence="2">
    <location>
        <begin position="581"/>
        <end position="590"/>
    </location>
</feature>
<feature type="domain" description="Telomere length regulation protein conserved" evidence="3">
    <location>
        <begin position="601"/>
        <end position="711"/>
    </location>
</feature>